<feature type="domain" description="Peptidase M16 C-terminal" evidence="4">
    <location>
        <begin position="167"/>
        <end position="328"/>
    </location>
</feature>
<organism evidence="5 6">
    <name type="scientific">Clostridium lapidicellarium</name>
    <dbReference type="NCBI Taxonomy" id="3240931"/>
    <lineage>
        <taxon>Bacteria</taxon>
        <taxon>Bacillati</taxon>
        <taxon>Bacillota</taxon>
        <taxon>Clostridia</taxon>
        <taxon>Eubacteriales</taxon>
        <taxon>Clostridiaceae</taxon>
        <taxon>Clostridium</taxon>
    </lineage>
</organism>
<gene>
    <name evidence="5" type="ORF">AB8S09_12255</name>
</gene>
<dbReference type="PANTHER" id="PTHR11851">
    <property type="entry name" value="METALLOPROTEASE"/>
    <property type="match status" value="1"/>
</dbReference>
<dbReference type="Pfam" id="PF05193">
    <property type="entry name" value="Peptidase_M16_C"/>
    <property type="match status" value="1"/>
</dbReference>
<dbReference type="Proteomes" id="UP001565220">
    <property type="component" value="Unassembled WGS sequence"/>
</dbReference>
<reference evidence="5 6" key="1">
    <citation type="submission" date="2024-08" db="EMBL/GenBank/DDBJ databases">
        <title>Clostridium lapicellarii sp. nov., and Clostridium renhuaiense sp. nov., two species isolated from the mud in a fermentation cellar used for producing sauce-flavour Chinese liquors.</title>
        <authorList>
            <person name="Yang F."/>
            <person name="Wang H."/>
            <person name="Chen L.Q."/>
            <person name="Zhou N."/>
            <person name="Lu J.J."/>
            <person name="Pu X.X."/>
            <person name="Wan B."/>
            <person name="Wang L."/>
            <person name="Liu S.J."/>
        </authorList>
    </citation>
    <scope>NUCLEOTIDE SEQUENCE [LARGE SCALE GENOMIC DNA]</scope>
    <source>
        <strain evidence="5 6">MT-113</strain>
    </source>
</reference>
<dbReference type="Gene3D" id="3.30.830.10">
    <property type="entry name" value="Metalloenzyme, LuxS/M16 peptidase-like"/>
    <property type="match status" value="2"/>
</dbReference>
<dbReference type="PROSITE" id="PS00143">
    <property type="entry name" value="INSULINASE"/>
    <property type="match status" value="1"/>
</dbReference>
<evidence type="ECO:0000256" key="2">
    <source>
        <dbReference type="RuleBase" id="RU004447"/>
    </source>
</evidence>
<sequence>MFDAKESILPNGIKLVAIKKDTRMMALHAGIKIGSVYENVDEKGISHFIEHMLFKGTKSRNNEKLNRDLEALGGEYNAYTDTGSTVYSITALWVELERSLDIVSDMLMNSIFPGDEIEREREVILSEIRAGEDDVEEYSFRKTNELAFRRGPLRYDIAGNKDTINEFKRDDLIAFYSRYYVPNNCFISVVSPCEYDRVYSLVLKYFGAWRYEKFSRNKVIVEKNIPCKKVSYKRDIGQNTIIYLFTFYGLSKREELALRILDHKFGESGNSILFRKLREEKGLAYDVYSDLDLSDYVKTLYIYTSVREEGVESAVDVIEKCIDKIKNREIVFGGSTIALMKKVLKTSVAFTLENPVEIGNYILCQSMKGDSIYRFINDIKEIENIGEEDIHEVAKTVFKNPTIHILKKKS</sequence>
<evidence type="ECO:0000256" key="1">
    <source>
        <dbReference type="ARBA" id="ARBA00007261"/>
    </source>
</evidence>
<comment type="similarity">
    <text evidence="1 2">Belongs to the peptidase M16 family.</text>
</comment>
<dbReference type="InterPro" id="IPR007863">
    <property type="entry name" value="Peptidase_M16_C"/>
</dbReference>
<accession>A0ABV4DZT7</accession>
<evidence type="ECO:0000313" key="6">
    <source>
        <dbReference type="Proteomes" id="UP001565220"/>
    </source>
</evidence>
<dbReference type="RefSeq" id="WP_294184917.1">
    <property type="nucleotide sequence ID" value="NZ_JBGFFE010000021.1"/>
</dbReference>
<dbReference type="InterPro" id="IPR050361">
    <property type="entry name" value="MPP/UQCRC_Complex"/>
</dbReference>
<proteinExistence type="inferred from homology"/>
<evidence type="ECO:0000313" key="5">
    <source>
        <dbReference type="EMBL" id="MEY8764403.1"/>
    </source>
</evidence>
<keyword evidence="6" id="KW-1185">Reference proteome</keyword>
<dbReference type="EMBL" id="JBGFFE010000021">
    <property type="protein sequence ID" value="MEY8764403.1"/>
    <property type="molecule type" value="Genomic_DNA"/>
</dbReference>
<comment type="caution">
    <text evidence="5">The sequence shown here is derived from an EMBL/GenBank/DDBJ whole genome shotgun (WGS) entry which is preliminary data.</text>
</comment>
<dbReference type="PANTHER" id="PTHR11851:SF49">
    <property type="entry name" value="MITOCHONDRIAL-PROCESSING PEPTIDASE SUBUNIT ALPHA"/>
    <property type="match status" value="1"/>
</dbReference>
<dbReference type="InterPro" id="IPR011249">
    <property type="entry name" value="Metalloenz_LuxS/M16"/>
</dbReference>
<evidence type="ECO:0000259" key="3">
    <source>
        <dbReference type="Pfam" id="PF00675"/>
    </source>
</evidence>
<name>A0ABV4DZT7_9CLOT</name>
<protein>
    <submittedName>
        <fullName evidence="5">M16 family metallopeptidase</fullName>
    </submittedName>
</protein>
<dbReference type="SUPFAM" id="SSF63411">
    <property type="entry name" value="LuxS/MPP-like metallohydrolase"/>
    <property type="match status" value="2"/>
</dbReference>
<dbReference type="Pfam" id="PF00675">
    <property type="entry name" value="Peptidase_M16"/>
    <property type="match status" value="1"/>
</dbReference>
<dbReference type="InterPro" id="IPR011765">
    <property type="entry name" value="Pept_M16_N"/>
</dbReference>
<evidence type="ECO:0000259" key="4">
    <source>
        <dbReference type="Pfam" id="PF05193"/>
    </source>
</evidence>
<feature type="domain" description="Peptidase M16 N-terminal" evidence="3">
    <location>
        <begin position="22"/>
        <end position="159"/>
    </location>
</feature>
<dbReference type="InterPro" id="IPR001431">
    <property type="entry name" value="Pept_M16_Zn_BS"/>
</dbReference>